<dbReference type="Pfam" id="PF01012">
    <property type="entry name" value="ETF"/>
    <property type="match status" value="1"/>
</dbReference>
<comment type="caution">
    <text evidence="4">The sequence shown here is derived from an EMBL/GenBank/DDBJ whole genome shotgun (WGS) entry which is preliminary data.</text>
</comment>
<dbReference type="InterPro" id="IPR033947">
    <property type="entry name" value="ETF_alpha_N"/>
</dbReference>
<evidence type="ECO:0000256" key="1">
    <source>
        <dbReference type="ARBA" id="ARBA00005817"/>
    </source>
</evidence>
<dbReference type="InterPro" id="IPR029035">
    <property type="entry name" value="DHS-like_NAD/FAD-binding_dom"/>
</dbReference>
<dbReference type="SMART" id="SM00893">
    <property type="entry name" value="ETF"/>
    <property type="match status" value="1"/>
</dbReference>
<gene>
    <name evidence="4" type="ORF">J2Z34_001115</name>
</gene>
<sequence length="345" mass="37366">MNIKEYKDIYVFCEIRDGKIHDASLELLGEANKLVSGRPNLGYNVVGAVIGNVSDEALEQAGHHGAFKVINLRNEGIKHYSTEIYTTLLSRMIDEVKPDILLIPATVLGRDLAPRLAARCDTGLTADATKLEFDPENENSSLLYVTRPAFGGNLFGTIVCENTRPQMTSIRPGVMDPLKSDSSREFTIEKKEVEIAGIKDQVKVLEVIPKPHKGVDIAKADLIISGGRGIGDNFKILRDVANKIGAEVGASRAVVDAGIMEKDVQVGQTGKTVRPKVYIACGISGAVQHVAGMEKSDFIIAINKDPGAPIFKTANIGILGDALEILPILADEIERIRQETKKENA</sequence>
<dbReference type="PANTHER" id="PTHR43153:SF1">
    <property type="entry name" value="ELECTRON TRANSFER FLAVOPROTEIN SUBUNIT ALPHA, MITOCHONDRIAL"/>
    <property type="match status" value="1"/>
</dbReference>
<keyword evidence="5" id="KW-1185">Reference proteome</keyword>
<dbReference type="Pfam" id="PF00766">
    <property type="entry name" value="ETF_alpha"/>
    <property type="match status" value="1"/>
</dbReference>
<evidence type="ECO:0000259" key="3">
    <source>
        <dbReference type="SMART" id="SM00893"/>
    </source>
</evidence>
<evidence type="ECO:0000256" key="2">
    <source>
        <dbReference type="ARBA" id="ARBA00022630"/>
    </source>
</evidence>
<feature type="domain" description="Electron transfer flavoprotein alpha/beta-subunit N-terminal" evidence="3">
    <location>
        <begin position="9"/>
        <end position="204"/>
    </location>
</feature>
<dbReference type="PIRSF" id="PIRSF000089">
    <property type="entry name" value="Electra_flavoP_a"/>
    <property type="match status" value="1"/>
</dbReference>
<reference evidence="4 5" key="1">
    <citation type="submission" date="2021-03" db="EMBL/GenBank/DDBJ databases">
        <title>Genomic Encyclopedia of Type Strains, Phase IV (KMG-IV): sequencing the most valuable type-strain genomes for metagenomic binning, comparative biology and taxonomic classification.</title>
        <authorList>
            <person name="Goeker M."/>
        </authorList>
    </citation>
    <scope>NUCLEOTIDE SEQUENCE [LARGE SCALE GENOMIC DNA]</scope>
    <source>
        <strain evidence="4 5">DSM 6139</strain>
    </source>
</reference>
<dbReference type="CDD" id="cd01715">
    <property type="entry name" value="ETF_alpha"/>
    <property type="match status" value="1"/>
</dbReference>
<dbReference type="Proteomes" id="UP001519271">
    <property type="component" value="Unassembled WGS sequence"/>
</dbReference>
<dbReference type="InterPro" id="IPR001308">
    <property type="entry name" value="ETF_a/FixB"/>
</dbReference>
<dbReference type="Gene3D" id="3.40.50.1220">
    <property type="entry name" value="TPP-binding domain"/>
    <property type="match status" value="1"/>
</dbReference>
<dbReference type="SUPFAM" id="SSF52467">
    <property type="entry name" value="DHS-like NAD/FAD-binding domain"/>
    <property type="match status" value="1"/>
</dbReference>
<organism evidence="4 5">
    <name type="scientific">Youngiibacter multivorans</name>
    <dbReference type="NCBI Taxonomy" id="937251"/>
    <lineage>
        <taxon>Bacteria</taxon>
        <taxon>Bacillati</taxon>
        <taxon>Bacillota</taxon>
        <taxon>Clostridia</taxon>
        <taxon>Eubacteriales</taxon>
        <taxon>Clostridiaceae</taxon>
        <taxon>Youngiibacter</taxon>
    </lineage>
</organism>
<dbReference type="InterPro" id="IPR014731">
    <property type="entry name" value="ETF_asu_C"/>
</dbReference>
<dbReference type="Gene3D" id="3.40.50.620">
    <property type="entry name" value="HUPs"/>
    <property type="match status" value="1"/>
</dbReference>
<evidence type="ECO:0000313" key="4">
    <source>
        <dbReference type="EMBL" id="MBP1918638.1"/>
    </source>
</evidence>
<dbReference type="EMBL" id="JAGGKC010000007">
    <property type="protein sequence ID" value="MBP1918638.1"/>
    <property type="molecule type" value="Genomic_DNA"/>
</dbReference>
<dbReference type="RefSeq" id="WP_245250530.1">
    <property type="nucleotide sequence ID" value="NZ_JAGGKC010000007.1"/>
</dbReference>
<dbReference type="PANTHER" id="PTHR43153">
    <property type="entry name" value="ELECTRON TRANSFER FLAVOPROTEIN ALPHA"/>
    <property type="match status" value="1"/>
</dbReference>
<proteinExistence type="inferred from homology"/>
<keyword evidence="2" id="KW-0285">Flavoprotein</keyword>
<dbReference type="SUPFAM" id="SSF52402">
    <property type="entry name" value="Adenine nucleotide alpha hydrolases-like"/>
    <property type="match status" value="1"/>
</dbReference>
<accession>A0ABS4G273</accession>
<dbReference type="InterPro" id="IPR014730">
    <property type="entry name" value="ETF_a/b_N"/>
</dbReference>
<comment type="similarity">
    <text evidence="1">Belongs to the ETF alpha-subunit/FixB family.</text>
</comment>
<dbReference type="InterPro" id="IPR014729">
    <property type="entry name" value="Rossmann-like_a/b/a_fold"/>
</dbReference>
<evidence type="ECO:0000313" key="5">
    <source>
        <dbReference type="Proteomes" id="UP001519271"/>
    </source>
</evidence>
<name>A0ABS4G273_9CLOT</name>
<protein>
    <submittedName>
        <fullName evidence="4">Electron transfer flavoprotein alpha subunit</fullName>
    </submittedName>
</protein>